<comment type="caution">
    <text evidence="10">The sequence shown here is derived from an EMBL/GenBank/DDBJ whole genome shotgun (WGS) entry which is preliminary data.</text>
</comment>
<dbReference type="Proteomes" id="UP001296943">
    <property type="component" value="Unassembled WGS sequence"/>
</dbReference>
<dbReference type="Gene3D" id="3.30.1330.60">
    <property type="entry name" value="OmpA-like domain"/>
    <property type="match status" value="1"/>
</dbReference>
<feature type="compositionally biased region" description="Polar residues" evidence="8">
    <location>
        <begin position="64"/>
        <end position="73"/>
    </location>
</feature>
<dbReference type="InterPro" id="IPR025713">
    <property type="entry name" value="MotB-like_N_dom"/>
</dbReference>
<comment type="similarity">
    <text evidence="2">Belongs to the MotB family.</text>
</comment>
<dbReference type="RefSeq" id="WP_204501510.1">
    <property type="nucleotide sequence ID" value="NZ_JAFBDR010000022.1"/>
</dbReference>
<evidence type="ECO:0000256" key="7">
    <source>
        <dbReference type="PROSITE-ProRule" id="PRU00473"/>
    </source>
</evidence>
<evidence type="ECO:0000256" key="5">
    <source>
        <dbReference type="ARBA" id="ARBA00022989"/>
    </source>
</evidence>
<evidence type="ECO:0000256" key="1">
    <source>
        <dbReference type="ARBA" id="ARBA00004162"/>
    </source>
</evidence>
<dbReference type="InterPro" id="IPR006665">
    <property type="entry name" value="OmpA-like"/>
</dbReference>
<comment type="subcellular location">
    <subcellularLocation>
        <location evidence="1">Cell membrane</location>
        <topology evidence="1">Single-pass membrane protein</topology>
    </subcellularLocation>
</comment>
<name>A0ABS2N465_9BACI</name>
<feature type="domain" description="OmpA-like" evidence="9">
    <location>
        <begin position="124"/>
        <end position="245"/>
    </location>
</feature>
<evidence type="ECO:0000259" key="9">
    <source>
        <dbReference type="PROSITE" id="PS51123"/>
    </source>
</evidence>
<evidence type="ECO:0000313" key="10">
    <source>
        <dbReference type="EMBL" id="MBM7572843.1"/>
    </source>
</evidence>
<dbReference type="Pfam" id="PF00691">
    <property type="entry name" value="OmpA"/>
    <property type="match status" value="1"/>
</dbReference>
<protein>
    <submittedName>
        <fullName evidence="10">Chemotaxis protein MotB</fullName>
    </submittedName>
</protein>
<dbReference type="SUPFAM" id="SSF103088">
    <property type="entry name" value="OmpA-like"/>
    <property type="match status" value="1"/>
</dbReference>
<keyword evidence="5" id="KW-1133">Transmembrane helix</keyword>
<dbReference type="PANTHER" id="PTHR30329:SF16">
    <property type="entry name" value="CHEMOTAXIS MOTB PROTEIN"/>
    <property type="match status" value="1"/>
</dbReference>
<dbReference type="PANTHER" id="PTHR30329">
    <property type="entry name" value="STATOR ELEMENT OF FLAGELLAR MOTOR COMPLEX"/>
    <property type="match status" value="1"/>
</dbReference>
<dbReference type="InterPro" id="IPR050330">
    <property type="entry name" value="Bact_OuterMem_StrucFunc"/>
</dbReference>
<proteinExistence type="inferred from homology"/>
<accession>A0ABS2N465</accession>
<reference evidence="10 11" key="1">
    <citation type="submission" date="2021-01" db="EMBL/GenBank/DDBJ databases">
        <title>Genomic Encyclopedia of Type Strains, Phase IV (KMG-IV): sequencing the most valuable type-strain genomes for metagenomic binning, comparative biology and taxonomic classification.</title>
        <authorList>
            <person name="Goeker M."/>
        </authorList>
    </citation>
    <scope>NUCLEOTIDE SEQUENCE [LARGE SCALE GENOMIC DNA]</scope>
    <source>
        <strain evidence="10 11">DSM 23711</strain>
    </source>
</reference>
<feature type="region of interest" description="Disordered" evidence="8">
    <location>
        <begin position="63"/>
        <end position="95"/>
    </location>
</feature>
<dbReference type="InterPro" id="IPR036737">
    <property type="entry name" value="OmpA-like_sf"/>
</dbReference>
<evidence type="ECO:0000256" key="4">
    <source>
        <dbReference type="ARBA" id="ARBA00022692"/>
    </source>
</evidence>
<dbReference type="EMBL" id="JAFBDR010000022">
    <property type="protein sequence ID" value="MBM7572843.1"/>
    <property type="molecule type" value="Genomic_DNA"/>
</dbReference>
<organism evidence="10 11">
    <name type="scientific">Aquibacillus albus</name>
    <dbReference type="NCBI Taxonomy" id="1168171"/>
    <lineage>
        <taxon>Bacteria</taxon>
        <taxon>Bacillati</taxon>
        <taxon>Bacillota</taxon>
        <taxon>Bacilli</taxon>
        <taxon>Bacillales</taxon>
        <taxon>Bacillaceae</taxon>
        <taxon>Aquibacillus</taxon>
    </lineage>
</organism>
<dbReference type="Pfam" id="PF13677">
    <property type="entry name" value="MotB_plug"/>
    <property type="match status" value="1"/>
</dbReference>
<evidence type="ECO:0000313" key="11">
    <source>
        <dbReference type="Proteomes" id="UP001296943"/>
    </source>
</evidence>
<evidence type="ECO:0000256" key="2">
    <source>
        <dbReference type="ARBA" id="ARBA00008914"/>
    </source>
</evidence>
<gene>
    <name evidence="10" type="ORF">JOC48_003374</name>
</gene>
<evidence type="ECO:0000256" key="8">
    <source>
        <dbReference type="SAM" id="MobiDB-lite"/>
    </source>
</evidence>
<dbReference type="NCBIfam" id="NF005382">
    <property type="entry name" value="PRK06925.1"/>
    <property type="match status" value="1"/>
</dbReference>
<dbReference type="CDD" id="cd07185">
    <property type="entry name" value="OmpA_C-like"/>
    <property type="match status" value="1"/>
</dbReference>
<evidence type="ECO:0000256" key="3">
    <source>
        <dbReference type="ARBA" id="ARBA00022475"/>
    </source>
</evidence>
<keyword evidence="6 7" id="KW-0472">Membrane</keyword>
<dbReference type="PROSITE" id="PS51123">
    <property type="entry name" value="OMPA_2"/>
    <property type="match status" value="1"/>
</dbReference>
<keyword evidence="11" id="KW-1185">Reference proteome</keyword>
<evidence type="ECO:0000256" key="6">
    <source>
        <dbReference type="ARBA" id="ARBA00023136"/>
    </source>
</evidence>
<keyword evidence="3" id="KW-1003">Cell membrane</keyword>
<keyword evidence="4" id="KW-0812">Transmembrane</keyword>
<sequence>MKLRKKKRLDKGTPKWMVTYADMVTLVLVFFILLFSMSQIDLVKFQAISESFRNRMIFDYYPSSVPNENPTENSEIKQENEGSIDFDNGERENEQDSLDNLLQEVEAFLDQNNLNNVIAANRTEQGVVLTLQEKLLFESGEAAILSSGMPFLDKVGTLLSNIPNHVRVEGHTDSRPISNFRFPSNWELSGARASSVIRFIIDNNGIDKRRFIAVGYGDTRPIAENNSPENWSKNRRVEIVILELDKTN</sequence>